<dbReference type="InterPro" id="IPR035959">
    <property type="entry name" value="RutC-like_sf"/>
</dbReference>
<protein>
    <submittedName>
        <fullName evidence="4">Uncharacterized protein</fullName>
    </submittedName>
</protein>
<keyword evidence="2" id="KW-0472">Membrane</keyword>
<dbReference type="RefSeq" id="XP_016641461.1">
    <property type="nucleotide sequence ID" value="XM_016788937.1"/>
</dbReference>
<evidence type="ECO:0000256" key="2">
    <source>
        <dbReference type="SAM" id="Phobius"/>
    </source>
</evidence>
<feature type="region of interest" description="Disordered" evidence="1">
    <location>
        <begin position="410"/>
        <end position="439"/>
    </location>
</feature>
<keyword evidence="2" id="KW-0812">Transmembrane</keyword>
<keyword evidence="2" id="KW-1133">Transmembrane helix</keyword>
<dbReference type="AlphaFoldDB" id="A0A084G2V0"/>
<dbReference type="OrthoDB" id="4582561at2759"/>
<dbReference type="EMBL" id="JOWA01000109">
    <property type="protein sequence ID" value="KEZ41662.1"/>
    <property type="molecule type" value="Genomic_DNA"/>
</dbReference>
<name>A0A084G2V0_PSEDA</name>
<feature type="chain" id="PRO_5001775138" evidence="3">
    <location>
        <begin position="23"/>
        <end position="544"/>
    </location>
</feature>
<feature type="transmembrane region" description="Helical" evidence="2">
    <location>
        <begin position="242"/>
        <end position="261"/>
    </location>
</feature>
<dbReference type="SUPFAM" id="SSF55298">
    <property type="entry name" value="YjgF-like"/>
    <property type="match status" value="1"/>
</dbReference>
<keyword evidence="5" id="KW-1185">Reference proteome</keyword>
<sequence length="544" mass="60246">MILLNFLASLLLGLALVPAGLATTGGAEPSSVLTPTPAAETSAAEEPCQFSDLQQLVDHLNIFPTQAGEEFYRDGDDGNTWVYNYSAKNSNPQRDRINFLVQECNSICVLVYGTGNPDLSGIGAMVSYVLQGVVTGALGPALVLGTLLKSNQQWPFYEVHERRSRVPAIVRELAIHSLKVNFINAMAVNFTIAARRTAEAPIFEASFGGALAMYQVWICLVSLVSWHTYFKVSSSSPLAGRKFFHAIWFIVILVCFLVPFYPKDDGPSWLRDDVAAQCEIQRAFPRPESFKAQEVLVLGILAAIALFIFILYAFFGALEGISYIARSIFDPQRLVALAYAAYLTAALSYAMITLLRSMFRTRAQAKTFSNDAYEDDNWGFGQVMAVVLWLGFLSDAICIIRDAVISIPSKRPQPQKRTSKAAGNGSRSVTPVQQAPGGSTEVISQLHLRGWDRITEEFPQDLGQEIDQAFENVEHTLRKAGGKGWEQVYKVRAYFAPATPEAFEHSIRNLRKYCPNHQPLLTAVEVKWLYNNMRIEIEVAAHLG</sequence>
<gene>
    <name evidence="4" type="ORF">SAPIO_CDS6984</name>
</gene>
<feature type="transmembrane region" description="Helical" evidence="2">
    <location>
        <begin position="336"/>
        <end position="359"/>
    </location>
</feature>
<feature type="transmembrane region" description="Helical" evidence="2">
    <location>
        <begin position="295"/>
        <end position="315"/>
    </location>
</feature>
<accession>A0A084G2V0</accession>
<dbReference type="Pfam" id="PF01042">
    <property type="entry name" value="Ribonuc_L-PSP"/>
    <property type="match status" value="1"/>
</dbReference>
<dbReference type="VEuPathDB" id="FungiDB:SAPIO_CDS6984"/>
<evidence type="ECO:0000256" key="1">
    <source>
        <dbReference type="SAM" id="MobiDB-lite"/>
    </source>
</evidence>
<dbReference type="HOGENOM" id="CLU_500730_0_0_1"/>
<dbReference type="Proteomes" id="UP000028545">
    <property type="component" value="Unassembled WGS sequence"/>
</dbReference>
<evidence type="ECO:0000313" key="4">
    <source>
        <dbReference type="EMBL" id="KEZ41662.1"/>
    </source>
</evidence>
<dbReference type="Gene3D" id="3.30.1330.40">
    <property type="entry name" value="RutC-like"/>
    <property type="match status" value="1"/>
</dbReference>
<proteinExistence type="predicted"/>
<feature type="transmembrane region" description="Helical" evidence="2">
    <location>
        <begin position="211"/>
        <end position="230"/>
    </location>
</feature>
<dbReference type="InterPro" id="IPR006175">
    <property type="entry name" value="YjgF/YER057c/UK114"/>
</dbReference>
<dbReference type="GeneID" id="27726056"/>
<dbReference type="KEGG" id="sapo:SAPIO_CDS6984"/>
<organism evidence="4 5">
    <name type="scientific">Pseudallescheria apiosperma</name>
    <name type="common">Scedosporium apiospermum</name>
    <dbReference type="NCBI Taxonomy" id="563466"/>
    <lineage>
        <taxon>Eukaryota</taxon>
        <taxon>Fungi</taxon>
        <taxon>Dikarya</taxon>
        <taxon>Ascomycota</taxon>
        <taxon>Pezizomycotina</taxon>
        <taxon>Sordariomycetes</taxon>
        <taxon>Hypocreomycetidae</taxon>
        <taxon>Microascales</taxon>
        <taxon>Microascaceae</taxon>
        <taxon>Scedosporium</taxon>
    </lineage>
</organism>
<evidence type="ECO:0000313" key="5">
    <source>
        <dbReference type="Proteomes" id="UP000028545"/>
    </source>
</evidence>
<keyword evidence="3" id="KW-0732">Signal</keyword>
<feature type="signal peptide" evidence="3">
    <location>
        <begin position="1"/>
        <end position="22"/>
    </location>
</feature>
<reference evidence="4 5" key="1">
    <citation type="journal article" date="2014" name="Genome Announc.">
        <title>Draft genome sequence of the pathogenic fungus Scedosporium apiospermum.</title>
        <authorList>
            <person name="Vandeputte P."/>
            <person name="Ghamrawi S."/>
            <person name="Rechenmann M."/>
            <person name="Iltis A."/>
            <person name="Giraud S."/>
            <person name="Fleury M."/>
            <person name="Thornton C."/>
            <person name="Delhaes L."/>
            <person name="Meyer W."/>
            <person name="Papon N."/>
            <person name="Bouchara J.P."/>
        </authorList>
    </citation>
    <scope>NUCLEOTIDE SEQUENCE [LARGE SCALE GENOMIC DNA]</scope>
    <source>
        <strain evidence="4 5">IHEM 14462</strain>
    </source>
</reference>
<feature type="compositionally biased region" description="Polar residues" evidence="1">
    <location>
        <begin position="425"/>
        <end position="439"/>
    </location>
</feature>
<evidence type="ECO:0000256" key="3">
    <source>
        <dbReference type="SAM" id="SignalP"/>
    </source>
</evidence>
<comment type="caution">
    <text evidence="4">The sequence shown here is derived from an EMBL/GenBank/DDBJ whole genome shotgun (WGS) entry which is preliminary data.</text>
</comment>